<dbReference type="Proteomes" id="UP001152803">
    <property type="component" value="Unassembled WGS sequence"/>
</dbReference>
<feature type="compositionally biased region" description="Polar residues" evidence="5">
    <location>
        <begin position="284"/>
        <end position="293"/>
    </location>
</feature>
<accession>A0A9Q1DGU5</accession>
<sequence>MTAKTEYLFLFEFQAVTGRRFGDKDFRGGLENGILLCELLSSIKPGLVKKINRLPTPIAGLDNLTLFLRGCEELGLKGSQLFDPGDLQDTSIRANLKGSDCSRKLKNVLITIYWLGKAANSCASYSGPTLDLKEFEGLLTQMRKNGSGCVSGGLSHWELLSTKPTLQLRANGMSRQQEVEDGESPKRSIRDSGYIDCWDSERSDSLSPPRHGRDDSFDSLDSFGSRSQQSPSPDVVVRGSSDGRGSDSESDAPHRKLPDMRKDDMLARRTSCSEPRTMIPFNQYLPNKSNQSAYMPAPLRKKRAEQHEECRKSWSTATSPIGGERSFRKDNQFLRPAGLADEEEGEEGQDVPQRKAQSSPLLHLESAFARTPTMQSDAEKRGRSRTTSEPSSSLGFSSSLDLYRGPLTSGSATTSIVVTSPAATPPGDWPGRPRKSPLMTDREEARPDRDSASRVAEWRRDDAKTNRLPPTSPKQASASPTHFLPTPAFQQGRPGKAEGEGGRSRPRRPSWLDDDQAPIFSHRSSVSDDPESVSMIDVRCEEEALQHPHSQARHELMHNQYNQLREEEDHWQDDLARWKSRRRSISQDLIKKEEERKMMERLMSDDETISQRRKSIKTYREIVEEKERRERELHEAYRKARTPEEAASVLQRYAQRFTISEAVLERLHLPKLLDRSVSVDPSAPPLRASSASPTREPNPMKYLRQQSLPAAKFTSTVEAMVGLPQAQDPSPNQNLNRAGSPERSPTRPQPSKALPLLAPKPYSQPRNSFSASKPVQVDSMLPVNGETDDVFAPAEDSGETVKEGRDSLSGFQPSPAGAATCDSAAKASAPPPSASTPPPPASTPLPLASTPLPPASTPLTPASTPLTPTSGSPRKAVQPKTAPRDSDARQSSCARLKTTPSVSPVPPNETTEDTQREEATPTQPTSQPTELQRVGVVCEEGAAIGHLDVSDGTAGGETTDQHSPLKEEQHVEEKVPTCASSVAKEQNAVPANPAVTELIATDSPQHTDTSTATQANDVPRETAPSSGDGLLQAHPSPNRANPPQGPPGTGVELDSAKAKPQIPATVLNLPKRSDHFSWDPNEERRRQERWQQEQDRMLQEKYRREQEKLKQEWERAQREVEEEERKYLEEEQKILEETVAPLTPRSPAPLSPGCVEKPPLVGPQDGIVRSLADWERKQELLERQARGVDRERGEKRPEHPDWSEAVAGQSTAARNDCRVTESSQSLSSSQTEAIAQAQQNGQRSPTAPQLQFLPAPSWNNRPTKPQGEEEVWRKTASLDRNWNAAQPQPGGMKRSGSYENLGANPSQSSSCSSDVQPQSPNRSVSGKKLCSSCGHPLGKGAAMIIETLSLYFHIQCFKCGICKGQLGDTSAGTDVRIRSGLLNCHQCYIRSRSAGQPTTL</sequence>
<dbReference type="CDD" id="cd08368">
    <property type="entry name" value="LIM"/>
    <property type="match status" value="1"/>
</dbReference>
<feature type="compositionally biased region" description="Basic and acidic residues" evidence="5">
    <location>
        <begin position="1071"/>
        <end position="1092"/>
    </location>
</feature>
<evidence type="ECO:0000256" key="1">
    <source>
        <dbReference type="ARBA" id="ARBA00022723"/>
    </source>
</evidence>
<feature type="compositionally biased region" description="Low complexity" evidence="5">
    <location>
        <begin position="752"/>
        <end position="761"/>
    </location>
</feature>
<name>A0A9Q1DGU5_CONCO</name>
<feature type="compositionally biased region" description="Basic and acidic residues" evidence="5">
    <location>
        <begin position="1266"/>
        <end position="1277"/>
    </location>
</feature>
<dbReference type="GO" id="GO:0001725">
    <property type="term" value="C:stress fiber"/>
    <property type="evidence" value="ECO:0007669"/>
    <property type="project" value="TreeGrafter"/>
</dbReference>
<evidence type="ECO:0000313" key="9">
    <source>
        <dbReference type="Proteomes" id="UP001152803"/>
    </source>
</evidence>
<dbReference type="PROSITE" id="PS50023">
    <property type="entry name" value="LIM_DOMAIN_2"/>
    <property type="match status" value="1"/>
</dbReference>
<feature type="compositionally biased region" description="Polar residues" evidence="5">
    <location>
        <begin position="920"/>
        <end position="930"/>
    </location>
</feature>
<dbReference type="GO" id="GO:0051496">
    <property type="term" value="P:positive regulation of stress fiber assembly"/>
    <property type="evidence" value="ECO:0007669"/>
    <property type="project" value="TreeGrafter"/>
</dbReference>
<dbReference type="PROSITE" id="PS50021">
    <property type="entry name" value="CH"/>
    <property type="match status" value="1"/>
</dbReference>
<dbReference type="FunFam" id="2.10.110.10:FF:000041">
    <property type="entry name" value="LIM and calponin homology domains 1"/>
    <property type="match status" value="1"/>
</dbReference>
<feature type="region of interest" description="Disordered" evidence="5">
    <location>
        <begin position="676"/>
        <end position="1092"/>
    </location>
</feature>
<dbReference type="Gene3D" id="1.10.418.10">
    <property type="entry name" value="Calponin-like domain"/>
    <property type="match status" value="1"/>
</dbReference>
<feature type="compositionally biased region" description="Basic and acidic residues" evidence="5">
    <location>
        <begin position="244"/>
        <end position="267"/>
    </location>
</feature>
<feature type="compositionally biased region" description="Polar residues" evidence="5">
    <location>
        <begin position="727"/>
        <end position="737"/>
    </location>
</feature>
<organism evidence="8 9">
    <name type="scientific">Conger conger</name>
    <name type="common">Conger eel</name>
    <name type="synonym">Muraena conger</name>
    <dbReference type="NCBI Taxonomy" id="82655"/>
    <lineage>
        <taxon>Eukaryota</taxon>
        <taxon>Metazoa</taxon>
        <taxon>Chordata</taxon>
        <taxon>Craniata</taxon>
        <taxon>Vertebrata</taxon>
        <taxon>Euteleostomi</taxon>
        <taxon>Actinopterygii</taxon>
        <taxon>Neopterygii</taxon>
        <taxon>Teleostei</taxon>
        <taxon>Anguilliformes</taxon>
        <taxon>Congridae</taxon>
        <taxon>Conger</taxon>
    </lineage>
</organism>
<feature type="compositionally biased region" description="Basic and acidic residues" evidence="5">
    <location>
        <begin position="1182"/>
        <end position="1202"/>
    </location>
</feature>
<feature type="domain" description="Calponin-homology (CH)" evidence="6">
    <location>
        <begin position="3"/>
        <end position="120"/>
    </location>
</feature>
<feature type="compositionally biased region" description="Polar residues" evidence="5">
    <location>
        <begin position="889"/>
        <end position="902"/>
    </location>
</feature>
<feature type="compositionally biased region" description="Low complexity" evidence="5">
    <location>
        <begin position="388"/>
        <end position="402"/>
    </location>
</feature>
<evidence type="ECO:0000256" key="2">
    <source>
        <dbReference type="ARBA" id="ARBA00022833"/>
    </source>
</evidence>
<dbReference type="FunFam" id="1.10.418.10:FF:000038">
    <property type="entry name" value="LIM and calponin homology domains-containing protein 1"/>
    <property type="match status" value="1"/>
</dbReference>
<keyword evidence="3 4" id="KW-0440">LIM domain</keyword>
<keyword evidence="1 4" id="KW-0479">Metal-binding</keyword>
<feature type="region of interest" description="Disordered" evidence="5">
    <location>
        <begin position="1182"/>
        <end position="1325"/>
    </location>
</feature>
<dbReference type="EMBL" id="JAFJMO010000008">
    <property type="protein sequence ID" value="KAJ8269507.1"/>
    <property type="molecule type" value="Genomic_DNA"/>
</dbReference>
<dbReference type="PANTHER" id="PTHR15551:SF3">
    <property type="entry name" value="LIM AND CALPONIN HOMOLOGY DOMAINS-CONTAINING PROTEIN 1"/>
    <property type="match status" value="1"/>
</dbReference>
<keyword evidence="2 4" id="KW-0862">Zinc</keyword>
<proteinExistence type="predicted"/>
<evidence type="ECO:0000259" key="7">
    <source>
        <dbReference type="PROSITE" id="PS50023"/>
    </source>
</evidence>
<feature type="compositionally biased region" description="Low complexity" evidence="5">
    <location>
        <begin position="857"/>
        <end position="870"/>
    </location>
</feature>
<feature type="compositionally biased region" description="Polar residues" evidence="5">
    <location>
        <begin position="764"/>
        <end position="773"/>
    </location>
</feature>
<dbReference type="Pfam" id="PF00412">
    <property type="entry name" value="LIM"/>
    <property type="match status" value="1"/>
</dbReference>
<feature type="compositionally biased region" description="Acidic residues" evidence="5">
    <location>
        <begin position="340"/>
        <end position="349"/>
    </location>
</feature>
<reference evidence="8" key="1">
    <citation type="journal article" date="2023" name="Science">
        <title>Genome structures resolve the early diversification of teleost fishes.</title>
        <authorList>
            <person name="Parey E."/>
            <person name="Louis A."/>
            <person name="Montfort J."/>
            <person name="Bouchez O."/>
            <person name="Roques C."/>
            <person name="Iampietro C."/>
            <person name="Lluch J."/>
            <person name="Castinel A."/>
            <person name="Donnadieu C."/>
            <person name="Desvignes T."/>
            <person name="Floi Bucao C."/>
            <person name="Jouanno E."/>
            <person name="Wen M."/>
            <person name="Mejri S."/>
            <person name="Dirks R."/>
            <person name="Jansen H."/>
            <person name="Henkel C."/>
            <person name="Chen W.J."/>
            <person name="Zahm M."/>
            <person name="Cabau C."/>
            <person name="Klopp C."/>
            <person name="Thompson A.W."/>
            <person name="Robinson-Rechavi M."/>
            <person name="Braasch I."/>
            <person name="Lecointre G."/>
            <person name="Bobe J."/>
            <person name="Postlethwait J.H."/>
            <person name="Berthelot C."/>
            <person name="Roest Crollius H."/>
            <person name="Guiguen Y."/>
        </authorList>
    </citation>
    <scope>NUCLEOTIDE SEQUENCE</scope>
    <source>
        <strain evidence="8">Concon-B</strain>
    </source>
</reference>
<feature type="compositionally biased region" description="Basic and acidic residues" evidence="5">
    <location>
        <begin position="440"/>
        <end position="465"/>
    </location>
</feature>
<evidence type="ECO:0000256" key="5">
    <source>
        <dbReference type="SAM" id="MobiDB-lite"/>
    </source>
</evidence>
<evidence type="ECO:0000256" key="4">
    <source>
        <dbReference type="PROSITE-ProRule" id="PRU00125"/>
    </source>
</evidence>
<keyword evidence="9" id="KW-1185">Reference proteome</keyword>
<evidence type="ECO:0008006" key="10">
    <source>
        <dbReference type="Google" id="ProtNLM"/>
    </source>
</evidence>
<feature type="region of interest" description="Disordered" evidence="5">
    <location>
        <begin position="1137"/>
        <end position="1166"/>
    </location>
</feature>
<evidence type="ECO:0000313" key="8">
    <source>
        <dbReference type="EMBL" id="KAJ8269507.1"/>
    </source>
</evidence>
<dbReference type="InterPro" id="IPR001715">
    <property type="entry name" value="CH_dom"/>
</dbReference>
<dbReference type="PROSITE" id="PS00478">
    <property type="entry name" value="LIM_DOMAIN_1"/>
    <property type="match status" value="1"/>
</dbReference>
<gene>
    <name evidence="8" type="ORF">COCON_G00121140</name>
</gene>
<dbReference type="InterPro" id="IPR031865">
    <property type="entry name" value="DUF4757"/>
</dbReference>
<dbReference type="Pfam" id="PF00307">
    <property type="entry name" value="CH"/>
    <property type="match status" value="1"/>
</dbReference>
<dbReference type="GO" id="GO:0046872">
    <property type="term" value="F:metal ion binding"/>
    <property type="evidence" value="ECO:0007669"/>
    <property type="project" value="UniProtKB-KW"/>
</dbReference>
<dbReference type="SUPFAM" id="SSF47576">
    <property type="entry name" value="Calponin-homology domain, CH-domain"/>
    <property type="match status" value="1"/>
</dbReference>
<dbReference type="GO" id="GO:0032034">
    <property type="term" value="F:myosin II head/neck binding"/>
    <property type="evidence" value="ECO:0007669"/>
    <property type="project" value="TreeGrafter"/>
</dbReference>
<feature type="compositionally biased region" description="Pro residues" evidence="5">
    <location>
        <begin position="829"/>
        <end position="843"/>
    </location>
</feature>
<dbReference type="InterPro" id="IPR036872">
    <property type="entry name" value="CH_dom_sf"/>
</dbReference>
<dbReference type="Pfam" id="PF15949">
    <property type="entry name" value="DUF4757"/>
    <property type="match status" value="2"/>
</dbReference>
<dbReference type="GO" id="GO:0080090">
    <property type="term" value="P:regulation of primary metabolic process"/>
    <property type="evidence" value="ECO:0007669"/>
    <property type="project" value="UniProtKB-ARBA"/>
</dbReference>
<dbReference type="InterPro" id="IPR001781">
    <property type="entry name" value="Znf_LIM"/>
</dbReference>
<dbReference type="SMART" id="SM00033">
    <property type="entry name" value="CH"/>
    <property type="match status" value="1"/>
</dbReference>
<feature type="compositionally biased region" description="Low complexity" evidence="5">
    <location>
        <begin position="1305"/>
        <end position="1320"/>
    </location>
</feature>
<dbReference type="PANTHER" id="PTHR15551">
    <property type="entry name" value="LIM DOMAIN ONLY 7"/>
    <property type="match status" value="1"/>
</dbReference>
<evidence type="ECO:0000259" key="6">
    <source>
        <dbReference type="PROSITE" id="PS50021"/>
    </source>
</evidence>
<feature type="region of interest" description="Disordered" evidence="5">
    <location>
        <begin position="172"/>
        <end position="532"/>
    </location>
</feature>
<dbReference type="SMART" id="SM00132">
    <property type="entry name" value="LIM"/>
    <property type="match status" value="1"/>
</dbReference>
<feature type="compositionally biased region" description="Polar residues" evidence="5">
    <location>
        <begin position="704"/>
        <end position="717"/>
    </location>
</feature>
<protein>
    <recommendedName>
        <fullName evidence="10">LIM and calponin homology domains-containing protein 1-like</fullName>
    </recommendedName>
</protein>
<feature type="compositionally biased region" description="Low complexity" evidence="5">
    <location>
        <begin position="816"/>
        <end position="828"/>
    </location>
</feature>
<dbReference type="Gene3D" id="2.10.110.10">
    <property type="entry name" value="Cysteine Rich Protein"/>
    <property type="match status" value="1"/>
</dbReference>
<evidence type="ECO:0000256" key="3">
    <source>
        <dbReference type="ARBA" id="ARBA00023038"/>
    </source>
</evidence>
<feature type="compositionally biased region" description="Polar residues" evidence="5">
    <location>
        <begin position="1002"/>
        <end position="1016"/>
    </location>
</feature>
<feature type="compositionally biased region" description="Basic and acidic residues" evidence="5">
    <location>
        <begin position="959"/>
        <end position="975"/>
    </location>
</feature>
<comment type="caution">
    <text evidence="8">The sequence shown here is derived from an EMBL/GenBank/DDBJ whole genome shotgun (WGS) entry which is preliminary data.</text>
</comment>
<dbReference type="OrthoDB" id="15627at2759"/>
<feature type="domain" description="LIM zinc-binding" evidence="7">
    <location>
        <begin position="1328"/>
        <end position="1394"/>
    </location>
</feature>
<dbReference type="GO" id="GO:0051893">
    <property type="term" value="P:regulation of focal adhesion assembly"/>
    <property type="evidence" value="ECO:0007669"/>
    <property type="project" value="TreeGrafter"/>
</dbReference>
<dbReference type="GO" id="GO:0010604">
    <property type="term" value="P:positive regulation of macromolecule metabolic process"/>
    <property type="evidence" value="ECO:0007669"/>
    <property type="project" value="UniProtKB-ARBA"/>
</dbReference>
<feature type="compositionally biased region" description="Polar residues" evidence="5">
    <location>
        <begin position="1231"/>
        <end position="1249"/>
    </location>
</feature>
<feature type="compositionally biased region" description="Polar residues" evidence="5">
    <location>
        <begin position="408"/>
        <end position="422"/>
    </location>
</feature>